<evidence type="ECO:0000259" key="1">
    <source>
        <dbReference type="Pfam" id="PF08648"/>
    </source>
</evidence>
<organism evidence="2 3">
    <name type="scientific">Puccinia striiformis</name>
    <dbReference type="NCBI Taxonomy" id="27350"/>
    <lineage>
        <taxon>Eukaryota</taxon>
        <taxon>Fungi</taxon>
        <taxon>Dikarya</taxon>
        <taxon>Basidiomycota</taxon>
        <taxon>Pucciniomycotina</taxon>
        <taxon>Pucciniomycetes</taxon>
        <taxon>Pucciniales</taxon>
        <taxon>Pucciniaceae</taxon>
        <taxon>Puccinia</taxon>
    </lineage>
</organism>
<dbReference type="Proteomes" id="UP000239156">
    <property type="component" value="Unassembled WGS sequence"/>
</dbReference>
<accession>A0A2S4UME8</accession>
<keyword evidence="3" id="KW-1185">Reference proteome</keyword>
<evidence type="ECO:0000313" key="3">
    <source>
        <dbReference type="Proteomes" id="UP000239156"/>
    </source>
</evidence>
<reference evidence="2" key="1">
    <citation type="submission" date="2017-12" db="EMBL/GenBank/DDBJ databases">
        <title>Gene loss provides genomic basis for host adaptation in cereal stripe rust fungi.</title>
        <authorList>
            <person name="Xia C."/>
        </authorList>
    </citation>
    <scope>NUCLEOTIDE SEQUENCE [LARGE SCALE GENOMIC DNA]</scope>
    <source>
        <strain evidence="2">93-210</strain>
    </source>
</reference>
<dbReference type="Pfam" id="PF08648">
    <property type="entry name" value="SNRNP27"/>
    <property type="match status" value="1"/>
</dbReference>
<proteinExistence type="predicted"/>
<comment type="caution">
    <text evidence="2">The sequence shown here is derived from an EMBL/GenBank/DDBJ whole genome shotgun (WGS) entry which is preliminary data.</text>
</comment>
<name>A0A2S4UME8_9BASI</name>
<dbReference type="VEuPathDB" id="FungiDB:PSHT_11393"/>
<evidence type="ECO:0000313" key="2">
    <source>
        <dbReference type="EMBL" id="POV98401.1"/>
    </source>
</evidence>
<feature type="domain" description="U4/U6.U5 small nuclear ribonucleoprotein 27kDa protein" evidence="1">
    <location>
        <begin position="78"/>
        <end position="109"/>
    </location>
</feature>
<dbReference type="InterPro" id="IPR013957">
    <property type="entry name" value="SNRNP27"/>
</dbReference>
<dbReference type="GO" id="GO:0008380">
    <property type="term" value="P:RNA splicing"/>
    <property type="evidence" value="ECO:0007669"/>
    <property type="project" value="InterPro"/>
</dbReference>
<dbReference type="AlphaFoldDB" id="A0A2S4UME8"/>
<dbReference type="VEuPathDB" id="FungiDB:PSTT_14497"/>
<dbReference type="EMBL" id="PKSL01000228">
    <property type="protein sequence ID" value="POV98401.1"/>
    <property type="molecule type" value="Genomic_DNA"/>
</dbReference>
<sequence>MEGPGGLIALVTSRVMNKVVPALAVGHRVQVGVLAMPEVEVNCSSPDSTRRPNSDIAMDADPNVEDDHEEAKMAFPLTTTKAKHVSWNNEAGTVDMVKVRTCRQCMNRQAYVNTATNTVHVLVSGCISIISVLYWSSNTIQIFQE</sequence>
<gene>
    <name evidence="2" type="ORF">PSTT_14497</name>
</gene>
<protein>
    <recommendedName>
        <fullName evidence="1">U4/U6.U5 small nuclear ribonucleoprotein 27kDa protein domain-containing protein</fullName>
    </recommendedName>
</protein>